<dbReference type="SUPFAM" id="SSF54001">
    <property type="entry name" value="Cysteine proteinases"/>
    <property type="match status" value="1"/>
</dbReference>
<dbReference type="Gene3D" id="3.90.1720.10">
    <property type="entry name" value="endopeptidase domain like (from Nostoc punctiforme)"/>
    <property type="match status" value="1"/>
</dbReference>
<feature type="domain" description="Peptidase C51" evidence="1">
    <location>
        <begin position="59"/>
        <end position="152"/>
    </location>
</feature>
<dbReference type="InterPro" id="IPR007921">
    <property type="entry name" value="CHAP_dom"/>
</dbReference>
<accession>A0A934U0A1</accession>
<proteinExistence type="predicted"/>
<dbReference type="AlphaFoldDB" id="A0A934U0A1"/>
<dbReference type="Proteomes" id="UP000633365">
    <property type="component" value="Unassembled WGS sequence"/>
</dbReference>
<dbReference type="RefSeq" id="WP_186832837.1">
    <property type="nucleotide sequence ID" value="NZ_JAEQMG010000048.1"/>
</dbReference>
<dbReference type="EMBL" id="JAEQMG010000048">
    <property type="protein sequence ID" value="MBK6088165.1"/>
    <property type="molecule type" value="Genomic_DNA"/>
</dbReference>
<organism evidence="2 3">
    <name type="scientific">Ruminococcus difficilis</name>
    <dbReference type="NCBI Taxonomy" id="2763069"/>
    <lineage>
        <taxon>Bacteria</taxon>
        <taxon>Bacillati</taxon>
        <taxon>Bacillota</taxon>
        <taxon>Clostridia</taxon>
        <taxon>Eubacteriales</taxon>
        <taxon>Oscillospiraceae</taxon>
        <taxon>Ruminococcus</taxon>
    </lineage>
</organism>
<evidence type="ECO:0000259" key="1">
    <source>
        <dbReference type="Pfam" id="PF05257"/>
    </source>
</evidence>
<evidence type="ECO:0000313" key="3">
    <source>
        <dbReference type="Proteomes" id="UP000633365"/>
    </source>
</evidence>
<gene>
    <name evidence="2" type="ORF">JKK62_05775</name>
</gene>
<protein>
    <submittedName>
        <fullName evidence="2">CHAP domain-containing protein</fullName>
    </submittedName>
</protein>
<name>A0A934U0A1_9FIRM</name>
<dbReference type="InterPro" id="IPR038765">
    <property type="entry name" value="Papain-like_cys_pep_sf"/>
</dbReference>
<reference evidence="2" key="1">
    <citation type="submission" date="2021-01" db="EMBL/GenBank/DDBJ databases">
        <title>Genome public.</title>
        <authorList>
            <person name="Liu C."/>
            <person name="Sun Q."/>
        </authorList>
    </citation>
    <scope>NUCLEOTIDE SEQUENCE</scope>
    <source>
        <strain evidence="2">M6</strain>
    </source>
</reference>
<evidence type="ECO:0000313" key="2">
    <source>
        <dbReference type="EMBL" id="MBK6088165.1"/>
    </source>
</evidence>
<dbReference type="Pfam" id="PF05257">
    <property type="entry name" value="CHAP"/>
    <property type="match status" value="1"/>
</dbReference>
<sequence length="331" mass="36292">MKQALSLSADGEGAVQEGDEMAVNADKIINIARAEIGTKATNIKKCKYNNWYYGTTVSGSGYDWCETFVQWVFHQAGASSLLYTKTANCGYAAKAFQDHGRLKMSGFKRGDVVFFHWTNERSTLVPGTYVSDHVGIIESVNGDNTITTIEGNTGSSSNGEVMRRVRSLSTVSCAGRPAYDGSDSSGDFPAVSYRVRCGGRWLPSVTDLSDYAGVTGEAITDVAIRASEGAVKYRVHVMGGRWLPYVSGCDINDDENGYAGDNKPIDAVEVYYDTPSSVVKRCGWLKAKYRVAPIGNYYFPWQYDDETSSGQDGYAGEFGRRIDWFQMTLSD</sequence>
<keyword evidence="3" id="KW-1185">Reference proteome</keyword>
<comment type="caution">
    <text evidence="2">The sequence shown here is derived from an EMBL/GenBank/DDBJ whole genome shotgun (WGS) entry which is preliminary data.</text>
</comment>